<name>A0A5C0WCL7_BACIA</name>
<dbReference type="GO" id="GO:0006310">
    <property type="term" value="P:DNA recombination"/>
    <property type="evidence" value="ECO:0007669"/>
    <property type="project" value="UniProtKB-KW"/>
</dbReference>
<dbReference type="AlphaFoldDB" id="A0A5C0WCL7"/>
<dbReference type="GO" id="GO:0015074">
    <property type="term" value="P:DNA integration"/>
    <property type="evidence" value="ECO:0007669"/>
    <property type="project" value="InterPro"/>
</dbReference>
<dbReference type="GO" id="GO:0003677">
    <property type="term" value="F:DNA binding"/>
    <property type="evidence" value="ECO:0007669"/>
    <property type="project" value="InterPro"/>
</dbReference>
<evidence type="ECO:0000256" key="2">
    <source>
        <dbReference type="SAM" id="MobiDB-lite"/>
    </source>
</evidence>
<evidence type="ECO:0008006" key="5">
    <source>
        <dbReference type="Google" id="ProtNLM"/>
    </source>
</evidence>
<evidence type="ECO:0000256" key="1">
    <source>
        <dbReference type="ARBA" id="ARBA00023172"/>
    </source>
</evidence>
<accession>A0A5C0WCL7</accession>
<reference evidence="3 4" key="1">
    <citation type="journal article" date="2018" name="Plant Biotechnol. Rep.">
        <title>Diversity and antifungal activity of endophytic bacteria associated with Panax ginseng seedlings.</title>
        <authorList>
            <person name="Park J.M."/>
            <person name="Hong C.E."/>
            <person name="Jo S.H."/>
        </authorList>
    </citation>
    <scope>NUCLEOTIDE SEQUENCE [LARGE SCALE GENOMIC DNA]</scope>
    <source>
        <strain evidence="3 4">PgKB20</strain>
    </source>
</reference>
<dbReference type="InterPro" id="IPR011010">
    <property type="entry name" value="DNA_brk_join_enz"/>
</dbReference>
<protein>
    <recommendedName>
        <fullName evidence="5">Tyr recombinase domain-containing protein</fullName>
    </recommendedName>
</protein>
<keyword evidence="1" id="KW-0233">DNA recombination</keyword>
<evidence type="ECO:0000313" key="4">
    <source>
        <dbReference type="Proteomes" id="UP000325032"/>
    </source>
</evidence>
<keyword evidence="4" id="KW-1185">Reference proteome</keyword>
<dbReference type="Proteomes" id="UP000325032">
    <property type="component" value="Chromosome"/>
</dbReference>
<proteinExistence type="predicted"/>
<gene>
    <name evidence="3" type="ORF">FX981_00356</name>
</gene>
<feature type="region of interest" description="Disordered" evidence="2">
    <location>
        <begin position="48"/>
        <end position="86"/>
    </location>
</feature>
<dbReference type="InterPro" id="IPR013762">
    <property type="entry name" value="Integrase-like_cat_sf"/>
</dbReference>
<dbReference type="EMBL" id="CP043404">
    <property type="protein sequence ID" value="QEK62192.1"/>
    <property type="molecule type" value="Genomic_DNA"/>
</dbReference>
<sequence length="86" mass="9475">MVALLIEAGDSINAIQKRAGHASAKTTSDIYGHVTNKLEFNTAEHFNRFDPKNTEKQSGGQSSPPIHPQPKETEQIFAVRKTKNPC</sequence>
<evidence type="ECO:0000313" key="3">
    <source>
        <dbReference type="EMBL" id="QEK62192.1"/>
    </source>
</evidence>
<organism evidence="3 4">
    <name type="scientific">Bacillus safensis</name>
    <dbReference type="NCBI Taxonomy" id="561879"/>
    <lineage>
        <taxon>Bacteria</taxon>
        <taxon>Bacillati</taxon>
        <taxon>Bacillota</taxon>
        <taxon>Bacilli</taxon>
        <taxon>Bacillales</taxon>
        <taxon>Bacillaceae</taxon>
        <taxon>Bacillus</taxon>
    </lineage>
</organism>
<dbReference type="Gene3D" id="1.10.443.10">
    <property type="entry name" value="Intergrase catalytic core"/>
    <property type="match status" value="1"/>
</dbReference>
<dbReference type="SUPFAM" id="SSF56349">
    <property type="entry name" value="DNA breaking-rejoining enzymes"/>
    <property type="match status" value="1"/>
</dbReference>